<protein>
    <recommendedName>
        <fullName evidence="6">Large ribosomal subunit protein bL21</fullName>
    </recommendedName>
</protein>
<proteinExistence type="inferred from homology"/>
<dbReference type="PROSITE" id="PS01169">
    <property type="entry name" value="RIBOSOMAL_L21"/>
    <property type="match status" value="1"/>
</dbReference>
<evidence type="ECO:0000313" key="9">
    <source>
        <dbReference type="Proteomes" id="UP000033052"/>
    </source>
</evidence>
<reference evidence="8 9" key="1">
    <citation type="journal article" date="2015" name="PLoS ONE">
        <title>A universal mariner transposon system for forward genetic studies in the genus clostridium.</title>
        <authorList>
            <person name="Zhang Y."/>
            <person name="Grosse-Honebrink A."/>
            <person name="Minton N.P."/>
        </authorList>
    </citation>
    <scope>NUCLEOTIDE SEQUENCE [LARGE SCALE GENOMIC DNA]</scope>
    <source>
        <strain evidence="8 9">NCIMB 10696</strain>
    </source>
</reference>
<dbReference type="GO" id="GO:0003735">
    <property type="term" value="F:structural constituent of ribosome"/>
    <property type="evidence" value="ECO:0007669"/>
    <property type="project" value="InterPro"/>
</dbReference>
<dbReference type="InterPro" id="IPR028909">
    <property type="entry name" value="bL21-like"/>
</dbReference>
<dbReference type="GO" id="GO:1990904">
    <property type="term" value="C:ribonucleoprotein complex"/>
    <property type="evidence" value="ECO:0007669"/>
    <property type="project" value="UniProtKB-KW"/>
</dbReference>
<name>A0A7U4JR77_CLOSG</name>
<dbReference type="PANTHER" id="PTHR21349">
    <property type="entry name" value="50S RIBOSOMAL PROTEIN L21"/>
    <property type="match status" value="1"/>
</dbReference>
<evidence type="ECO:0000256" key="4">
    <source>
        <dbReference type="ARBA" id="ARBA00022980"/>
    </source>
</evidence>
<dbReference type="GO" id="GO:0005737">
    <property type="term" value="C:cytoplasm"/>
    <property type="evidence" value="ECO:0007669"/>
    <property type="project" value="UniProtKB-ARBA"/>
</dbReference>
<dbReference type="HAMAP" id="MF_01363">
    <property type="entry name" value="Ribosomal_bL21"/>
    <property type="match status" value="1"/>
</dbReference>
<gene>
    <name evidence="6 8" type="primary">rplU</name>
    <name evidence="8" type="ORF">CLSPO_c30800</name>
</gene>
<accession>A0A7U4JR77</accession>
<evidence type="ECO:0000256" key="5">
    <source>
        <dbReference type="ARBA" id="ARBA00023274"/>
    </source>
</evidence>
<dbReference type="InterPro" id="IPR018258">
    <property type="entry name" value="Ribosomal_bL21_CS"/>
</dbReference>
<dbReference type="Pfam" id="PF00829">
    <property type="entry name" value="Ribosomal_L21p"/>
    <property type="match status" value="1"/>
</dbReference>
<evidence type="ECO:0000256" key="6">
    <source>
        <dbReference type="HAMAP-Rule" id="MF_01363"/>
    </source>
</evidence>
<comment type="function">
    <text evidence="6 7">This protein binds to 23S rRNA in the presence of protein L20.</text>
</comment>
<dbReference type="KEGG" id="cld:CLSPO_c30800"/>
<dbReference type="GO" id="GO:0005840">
    <property type="term" value="C:ribosome"/>
    <property type="evidence" value="ECO:0007669"/>
    <property type="project" value="UniProtKB-KW"/>
</dbReference>
<organism evidence="8 9">
    <name type="scientific">Clostridium sporogenes</name>
    <dbReference type="NCBI Taxonomy" id="1509"/>
    <lineage>
        <taxon>Bacteria</taxon>
        <taxon>Bacillati</taxon>
        <taxon>Bacillota</taxon>
        <taxon>Clostridia</taxon>
        <taxon>Eubacteriales</taxon>
        <taxon>Clostridiaceae</taxon>
        <taxon>Clostridium</taxon>
    </lineage>
</organism>
<dbReference type="SUPFAM" id="SSF141091">
    <property type="entry name" value="L21p-like"/>
    <property type="match status" value="1"/>
</dbReference>
<comment type="similarity">
    <text evidence="1 6 7">Belongs to the bacterial ribosomal protein bL21 family.</text>
</comment>
<dbReference type="EMBL" id="CP009225">
    <property type="protein sequence ID" value="AKC63799.1"/>
    <property type="molecule type" value="Genomic_DNA"/>
</dbReference>
<evidence type="ECO:0000313" key="8">
    <source>
        <dbReference type="EMBL" id="AKC63799.1"/>
    </source>
</evidence>
<keyword evidence="3 6" id="KW-0694">RNA-binding</keyword>
<dbReference type="PANTHER" id="PTHR21349:SF0">
    <property type="entry name" value="LARGE RIBOSOMAL SUBUNIT PROTEIN BL21M"/>
    <property type="match status" value="1"/>
</dbReference>
<dbReference type="Proteomes" id="UP000033052">
    <property type="component" value="Chromosome"/>
</dbReference>
<keyword evidence="4 6" id="KW-0689">Ribosomal protein</keyword>
<dbReference type="GO" id="GO:0006412">
    <property type="term" value="P:translation"/>
    <property type="evidence" value="ECO:0007669"/>
    <property type="project" value="UniProtKB-UniRule"/>
</dbReference>
<evidence type="ECO:0000256" key="2">
    <source>
        <dbReference type="ARBA" id="ARBA00022730"/>
    </source>
</evidence>
<evidence type="ECO:0000256" key="3">
    <source>
        <dbReference type="ARBA" id="ARBA00022884"/>
    </source>
</evidence>
<dbReference type="NCBIfam" id="TIGR00061">
    <property type="entry name" value="L21"/>
    <property type="match status" value="1"/>
</dbReference>
<comment type="subunit">
    <text evidence="6">Part of the 50S ribosomal subunit. Contacts protein L20.</text>
</comment>
<sequence>MAFVDRSEKVLNMVFMYLNWRDWNEEVFLMYAVVVTGGKQYKVAEGDVLYVEKLTADVDSTVELDNVLLVGKDNGETVVGKPMVEGAKVTAKVLAQGKAKKVVVFKYKPKKDYRKKQGHRQPYTKIQIEKINA</sequence>
<dbReference type="InterPro" id="IPR001787">
    <property type="entry name" value="Ribosomal_bL21"/>
</dbReference>
<keyword evidence="2 6" id="KW-0699">rRNA-binding</keyword>
<dbReference type="InterPro" id="IPR036164">
    <property type="entry name" value="bL21-like_sf"/>
</dbReference>
<dbReference type="AlphaFoldDB" id="A0A7U4JR77"/>
<evidence type="ECO:0000256" key="1">
    <source>
        <dbReference type="ARBA" id="ARBA00008563"/>
    </source>
</evidence>
<evidence type="ECO:0000256" key="7">
    <source>
        <dbReference type="RuleBase" id="RU000562"/>
    </source>
</evidence>
<keyword evidence="5 6" id="KW-0687">Ribonucleoprotein</keyword>
<dbReference type="GO" id="GO:0019843">
    <property type="term" value="F:rRNA binding"/>
    <property type="evidence" value="ECO:0007669"/>
    <property type="project" value="UniProtKB-UniRule"/>
</dbReference>